<feature type="transmembrane region" description="Helical" evidence="6">
    <location>
        <begin position="69"/>
        <end position="87"/>
    </location>
</feature>
<evidence type="ECO:0000313" key="9">
    <source>
        <dbReference type="Proteomes" id="UP000077355"/>
    </source>
</evidence>
<dbReference type="InterPro" id="IPR036259">
    <property type="entry name" value="MFS_trans_sf"/>
</dbReference>
<keyword evidence="2" id="KW-0813">Transport</keyword>
<dbReference type="Pfam" id="PF07690">
    <property type="entry name" value="MFS_1"/>
    <property type="match status" value="1"/>
</dbReference>
<keyword evidence="9" id="KW-1185">Reference proteome</keyword>
<dbReference type="AlphaFoldDB" id="A0A168R3V7"/>
<dbReference type="Gene3D" id="1.20.1250.20">
    <property type="entry name" value="MFS general substrate transporter like domains"/>
    <property type="match status" value="1"/>
</dbReference>
<dbReference type="InterPro" id="IPR020846">
    <property type="entry name" value="MFS_dom"/>
</dbReference>
<feature type="transmembrane region" description="Helical" evidence="6">
    <location>
        <begin position="30"/>
        <end position="48"/>
    </location>
</feature>
<proteinExistence type="predicted"/>
<feature type="transmembrane region" description="Helical" evidence="6">
    <location>
        <begin position="130"/>
        <end position="151"/>
    </location>
</feature>
<dbReference type="GO" id="GO:0005886">
    <property type="term" value="C:plasma membrane"/>
    <property type="evidence" value="ECO:0007669"/>
    <property type="project" value="UniProtKB-SubCell"/>
</dbReference>
<feature type="transmembrane region" description="Helical" evidence="6">
    <location>
        <begin position="243"/>
        <end position="266"/>
    </location>
</feature>
<feature type="transmembrane region" description="Helical" evidence="6">
    <location>
        <begin position="213"/>
        <end position="231"/>
    </location>
</feature>
<dbReference type="GO" id="GO:0022857">
    <property type="term" value="F:transmembrane transporter activity"/>
    <property type="evidence" value="ECO:0007669"/>
    <property type="project" value="InterPro"/>
</dbReference>
<accession>A0A168R3V7</accession>
<evidence type="ECO:0000256" key="2">
    <source>
        <dbReference type="ARBA" id="ARBA00022448"/>
    </source>
</evidence>
<feature type="transmembrane region" description="Helical" evidence="6">
    <location>
        <begin position="163"/>
        <end position="185"/>
    </location>
</feature>
<evidence type="ECO:0000259" key="7">
    <source>
        <dbReference type="PROSITE" id="PS50850"/>
    </source>
</evidence>
<keyword evidence="3 6" id="KW-0812">Transmembrane</keyword>
<keyword evidence="4 6" id="KW-1133">Transmembrane helix</keyword>
<dbReference type="PANTHER" id="PTHR23506">
    <property type="entry name" value="GH10249P"/>
    <property type="match status" value="1"/>
</dbReference>
<organism evidence="8 9">
    <name type="scientific">Paenibacillus antarcticus</name>
    <dbReference type="NCBI Taxonomy" id="253703"/>
    <lineage>
        <taxon>Bacteria</taxon>
        <taxon>Bacillati</taxon>
        <taxon>Bacillota</taxon>
        <taxon>Bacilli</taxon>
        <taxon>Bacillales</taxon>
        <taxon>Paenibacillaceae</taxon>
        <taxon>Paenibacillus</taxon>
    </lineage>
</organism>
<feature type="transmembrane region" description="Helical" evidence="6">
    <location>
        <begin position="99"/>
        <end position="118"/>
    </location>
</feature>
<sequence>MKTAFWLYLFLFLAFFDLHAQYPILTPFAISIGAAPVFIGWMMGIYALTHLPGNIIAGKVIDRHGSRRYIIFSLLSAGVILLLQSYVQFPWQLLVLRSLSGFVLAFLSPACLALLASLSQDPVTQGKYMSGHGVIHTLASVISPAAGAFIVANAGYSGTFQSLGWLLIATGVMAIFMVPSSASMLKSAPKDGIRDHTLLSDPLSQTQPAPISWRYFTLPFVVAFAQGILFFELPLRNTGISGIMSTGILFSIISVGALLTLCLFFLNRYSPVKRVVSGIMIMACCFFTLAALPGIPLVYILFVLGASKGIIFPAMALLFIKLSGGGQLGRVFSFQSIAMSLGSFIGPVTAGQLRGHLSPYFIAFLLLMVGLMMLPIPRQTIATRYPHSNPKVL</sequence>
<comment type="subcellular location">
    <subcellularLocation>
        <location evidence="1">Cell membrane</location>
        <topology evidence="1">Multi-pass membrane protein</topology>
    </subcellularLocation>
</comment>
<evidence type="ECO:0000256" key="6">
    <source>
        <dbReference type="SAM" id="Phobius"/>
    </source>
</evidence>
<evidence type="ECO:0000256" key="1">
    <source>
        <dbReference type="ARBA" id="ARBA00004651"/>
    </source>
</evidence>
<feature type="transmembrane region" description="Helical" evidence="6">
    <location>
        <begin position="298"/>
        <end position="320"/>
    </location>
</feature>
<protein>
    <submittedName>
        <fullName evidence="8">MFS transporter</fullName>
    </submittedName>
</protein>
<dbReference type="SUPFAM" id="SSF103473">
    <property type="entry name" value="MFS general substrate transporter"/>
    <property type="match status" value="1"/>
</dbReference>
<feature type="transmembrane region" description="Helical" evidence="6">
    <location>
        <begin position="275"/>
        <end position="292"/>
    </location>
</feature>
<gene>
    <name evidence="8" type="ORF">PBAT_02665</name>
</gene>
<keyword evidence="5 6" id="KW-0472">Membrane</keyword>
<comment type="caution">
    <text evidence="8">The sequence shown here is derived from an EMBL/GenBank/DDBJ whole genome shotgun (WGS) entry which is preliminary data.</text>
</comment>
<dbReference type="OrthoDB" id="2957734at2"/>
<dbReference type="EMBL" id="LVJI01000001">
    <property type="protein sequence ID" value="OAB48554.1"/>
    <property type="molecule type" value="Genomic_DNA"/>
</dbReference>
<feature type="transmembrane region" description="Helical" evidence="6">
    <location>
        <begin position="357"/>
        <end position="376"/>
    </location>
</feature>
<dbReference type="RefSeq" id="WP_068646252.1">
    <property type="nucleotide sequence ID" value="NZ_CP043611.1"/>
</dbReference>
<name>A0A168R3V7_9BACL</name>
<dbReference type="PROSITE" id="PS50850">
    <property type="entry name" value="MFS"/>
    <property type="match status" value="1"/>
</dbReference>
<evidence type="ECO:0000256" key="5">
    <source>
        <dbReference type="ARBA" id="ARBA00023136"/>
    </source>
</evidence>
<feature type="domain" description="Major facilitator superfamily (MFS) profile" evidence="7">
    <location>
        <begin position="3"/>
        <end position="381"/>
    </location>
</feature>
<feature type="transmembrane region" description="Helical" evidence="6">
    <location>
        <begin position="332"/>
        <end position="351"/>
    </location>
</feature>
<dbReference type="InterPro" id="IPR050930">
    <property type="entry name" value="MFS_Vesicular_Transporter"/>
</dbReference>
<evidence type="ECO:0000256" key="3">
    <source>
        <dbReference type="ARBA" id="ARBA00022692"/>
    </source>
</evidence>
<evidence type="ECO:0000313" key="8">
    <source>
        <dbReference type="EMBL" id="OAB48554.1"/>
    </source>
</evidence>
<dbReference type="PANTHER" id="PTHR23506:SF23">
    <property type="entry name" value="GH10249P"/>
    <property type="match status" value="1"/>
</dbReference>
<reference evidence="8 9" key="1">
    <citation type="submission" date="2016-03" db="EMBL/GenBank/DDBJ databases">
        <title>Draft genome sequence of Paenibacillus antarcticus CECT 5836.</title>
        <authorList>
            <person name="Shin S.-K."/>
            <person name="Yi H."/>
        </authorList>
    </citation>
    <scope>NUCLEOTIDE SEQUENCE [LARGE SCALE GENOMIC DNA]</scope>
    <source>
        <strain evidence="8 9">CECT 5836</strain>
    </source>
</reference>
<dbReference type="InterPro" id="IPR011701">
    <property type="entry name" value="MFS"/>
</dbReference>
<evidence type="ECO:0000256" key="4">
    <source>
        <dbReference type="ARBA" id="ARBA00022989"/>
    </source>
</evidence>
<dbReference type="Proteomes" id="UP000077355">
    <property type="component" value="Unassembled WGS sequence"/>
</dbReference>